<protein>
    <submittedName>
        <fullName evidence="1">Uncharacterized protein</fullName>
    </submittedName>
</protein>
<sequence>MLLRFERSTHMTTGLVDAALEKIRSADLRRDAEAERGERRVVIVEIEAPRPTLYARPAMVGLPGRRSLGIRAAEPVDLAAVTAEITQALGRDPGRFLASSNSFIVDANGPDILRLAHLPSVAAIWPNTDLQSSAAE</sequence>
<dbReference type="AlphaFoldDB" id="A0A947D4P9"/>
<name>A0A947D4P9_9HYPH</name>
<comment type="caution">
    <text evidence="1">The sequence shown here is derived from an EMBL/GenBank/DDBJ whole genome shotgun (WGS) entry which is preliminary data.</text>
</comment>
<gene>
    <name evidence="1" type="ORF">KL771_01380</name>
</gene>
<organism evidence="1 2">
    <name type="scientific">Prosthecodimorpha staleyi</name>
    <dbReference type="NCBI Taxonomy" id="2840188"/>
    <lineage>
        <taxon>Bacteria</taxon>
        <taxon>Pseudomonadati</taxon>
        <taxon>Pseudomonadota</taxon>
        <taxon>Alphaproteobacteria</taxon>
        <taxon>Hyphomicrobiales</taxon>
        <taxon>Ancalomicrobiaceae</taxon>
        <taxon>Prosthecodimorpha</taxon>
    </lineage>
</organism>
<accession>A0A947D4P9</accession>
<evidence type="ECO:0000313" key="1">
    <source>
        <dbReference type="EMBL" id="MBT9288082.1"/>
    </source>
</evidence>
<keyword evidence="2" id="KW-1185">Reference proteome</keyword>
<evidence type="ECO:0000313" key="2">
    <source>
        <dbReference type="Proteomes" id="UP000766595"/>
    </source>
</evidence>
<dbReference type="RefSeq" id="WP_261966771.1">
    <property type="nucleotide sequence ID" value="NZ_JAHHZF010000001.1"/>
</dbReference>
<dbReference type="EMBL" id="JAHHZF010000001">
    <property type="protein sequence ID" value="MBT9288082.1"/>
    <property type="molecule type" value="Genomic_DNA"/>
</dbReference>
<dbReference type="Proteomes" id="UP000766595">
    <property type="component" value="Unassembled WGS sequence"/>
</dbReference>
<proteinExistence type="predicted"/>
<reference evidence="1 2" key="1">
    <citation type="submission" date="2021-06" db="EMBL/GenBank/DDBJ databases">
        <authorList>
            <person name="Grouzdev D.S."/>
            <person name="Koziaeva V."/>
        </authorList>
    </citation>
    <scope>NUCLEOTIDE SEQUENCE [LARGE SCALE GENOMIC DNA]</scope>
    <source>
        <strain evidence="1 2">22</strain>
    </source>
</reference>